<dbReference type="EMBL" id="VTES01000005">
    <property type="protein sequence ID" value="TYS62299.1"/>
    <property type="molecule type" value="Genomic_DNA"/>
</dbReference>
<evidence type="ECO:0000256" key="1">
    <source>
        <dbReference type="ARBA" id="ARBA00023015"/>
    </source>
</evidence>
<sequence>MATIKKIAEKAGVSIATVSRVLNYDASLSVTDDTRKKIFEAAEELDYKKKPVKKDAALKIAVVHWYTEKEELEDLYYMSIRYGIEQRCQQLGIQYANYFYDDLEKARSESLQGIIAVGKFSRAQADALGEITDAVIFADYSPDEDRYDSVVVDFEKAAVKILNYLTGKGHQTIGYIGGQEVFKDESGGIEDARERAYRNYMASRGLLDEGNIYIGSFTVDSGYTLMNKMIEDKGESLPTAVFAGNDLIAIGCLRALHEAGIQVPERVNVIGINDISVSKYIFPALTTLKVHTEPMGEVAVDLFLERNQGRKIAKKVFLATELIARSSSF</sequence>
<dbReference type="Pfam" id="PF00356">
    <property type="entry name" value="LacI"/>
    <property type="match status" value="1"/>
</dbReference>
<evidence type="ECO:0000259" key="4">
    <source>
        <dbReference type="PROSITE" id="PS50932"/>
    </source>
</evidence>
<dbReference type="SUPFAM" id="SSF53822">
    <property type="entry name" value="Periplasmic binding protein-like I"/>
    <property type="match status" value="1"/>
</dbReference>
<keyword evidence="1" id="KW-0805">Transcription regulation</keyword>
<dbReference type="SMART" id="SM00354">
    <property type="entry name" value="HTH_LACI"/>
    <property type="match status" value="1"/>
</dbReference>
<protein>
    <submittedName>
        <fullName evidence="5">LacI family DNA-binding transcriptional regulator</fullName>
    </submittedName>
</protein>
<dbReference type="CDD" id="cd01392">
    <property type="entry name" value="HTH_LacI"/>
    <property type="match status" value="1"/>
</dbReference>
<keyword evidence="2 5" id="KW-0238">DNA-binding</keyword>
<evidence type="ECO:0000256" key="2">
    <source>
        <dbReference type="ARBA" id="ARBA00023125"/>
    </source>
</evidence>
<dbReference type="SUPFAM" id="SSF47413">
    <property type="entry name" value="lambda repressor-like DNA-binding domains"/>
    <property type="match status" value="1"/>
</dbReference>
<evidence type="ECO:0000256" key="3">
    <source>
        <dbReference type="ARBA" id="ARBA00023163"/>
    </source>
</evidence>
<dbReference type="Gene3D" id="1.10.260.40">
    <property type="entry name" value="lambda repressor-like DNA-binding domains"/>
    <property type="match status" value="1"/>
</dbReference>
<dbReference type="PANTHER" id="PTHR30146:SF149">
    <property type="entry name" value="HTH-TYPE TRANSCRIPTIONAL REGULATOR EBGR"/>
    <property type="match status" value="1"/>
</dbReference>
<dbReference type="Gene3D" id="3.40.50.2300">
    <property type="match status" value="2"/>
</dbReference>
<dbReference type="PRINTS" id="PR00036">
    <property type="entry name" value="HTHLACI"/>
</dbReference>
<dbReference type="Proteomes" id="UP000323732">
    <property type="component" value="Unassembled WGS sequence"/>
</dbReference>
<dbReference type="InterPro" id="IPR000843">
    <property type="entry name" value="HTH_LacI"/>
</dbReference>
<accession>A0A5D4SGH9</accession>
<dbReference type="PROSITE" id="PS50932">
    <property type="entry name" value="HTH_LACI_2"/>
    <property type="match status" value="1"/>
</dbReference>
<name>A0A5D4SGH9_9BACI</name>
<dbReference type="InterPro" id="IPR028082">
    <property type="entry name" value="Peripla_BP_I"/>
</dbReference>
<comment type="caution">
    <text evidence="5">The sequence shown here is derived from an EMBL/GenBank/DDBJ whole genome shotgun (WGS) entry which is preliminary data.</text>
</comment>
<organism evidence="5 6">
    <name type="scientific">Bacillus infantis</name>
    <dbReference type="NCBI Taxonomy" id="324767"/>
    <lineage>
        <taxon>Bacteria</taxon>
        <taxon>Bacillati</taxon>
        <taxon>Bacillota</taxon>
        <taxon>Bacilli</taxon>
        <taxon>Bacillales</taxon>
        <taxon>Bacillaceae</taxon>
        <taxon>Bacillus</taxon>
    </lineage>
</organism>
<proteinExistence type="predicted"/>
<evidence type="ECO:0000313" key="6">
    <source>
        <dbReference type="Proteomes" id="UP000323732"/>
    </source>
</evidence>
<feature type="domain" description="HTH lacI-type" evidence="4">
    <location>
        <begin position="2"/>
        <end position="58"/>
    </location>
</feature>
<dbReference type="Pfam" id="PF13377">
    <property type="entry name" value="Peripla_BP_3"/>
    <property type="match status" value="1"/>
</dbReference>
<dbReference type="InterPro" id="IPR010982">
    <property type="entry name" value="Lambda_DNA-bd_dom_sf"/>
</dbReference>
<gene>
    <name evidence="5" type="ORF">FZD47_19740</name>
</gene>
<dbReference type="PANTHER" id="PTHR30146">
    <property type="entry name" value="LACI-RELATED TRANSCRIPTIONAL REPRESSOR"/>
    <property type="match status" value="1"/>
</dbReference>
<dbReference type="GO" id="GO:0000976">
    <property type="term" value="F:transcription cis-regulatory region binding"/>
    <property type="evidence" value="ECO:0007669"/>
    <property type="project" value="TreeGrafter"/>
</dbReference>
<reference evidence="5 6" key="1">
    <citation type="submission" date="2019-08" db="EMBL/GenBank/DDBJ databases">
        <title>Bacillus genomes from the desert of Cuatro Cienegas, Coahuila.</title>
        <authorList>
            <person name="Olmedo-Alvarez G."/>
        </authorList>
    </citation>
    <scope>NUCLEOTIDE SEQUENCE [LARGE SCALE GENOMIC DNA]</scope>
    <source>
        <strain evidence="5 6">CH37_1T</strain>
    </source>
</reference>
<dbReference type="InterPro" id="IPR046335">
    <property type="entry name" value="LacI/GalR-like_sensor"/>
</dbReference>
<dbReference type="AlphaFoldDB" id="A0A5D4SGH9"/>
<evidence type="ECO:0000313" key="5">
    <source>
        <dbReference type="EMBL" id="TYS62299.1"/>
    </source>
</evidence>
<keyword evidence="3" id="KW-0804">Transcription</keyword>
<dbReference type="RefSeq" id="WP_009792476.1">
    <property type="nucleotide sequence ID" value="NZ_JAWPEO010000008.1"/>
</dbReference>
<dbReference type="GO" id="GO:0003700">
    <property type="term" value="F:DNA-binding transcription factor activity"/>
    <property type="evidence" value="ECO:0007669"/>
    <property type="project" value="TreeGrafter"/>
</dbReference>
<dbReference type="CDD" id="cd01544">
    <property type="entry name" value="PBP1_GalR"/>
    <property type="match status" value="1"/>
</dbReference>